<accession>A0AAW0EFW7</accession>
<evidence type="ECO:0000313" key="2">
    <source>
        <dbReference type="EMBL" id="KAK7063849.1"/>
    </source>
</evidence>
<feature type="non-terminal residue" evidence="2">
    <location>
        <position position="591"/>
    </location>
</feature>
<sequence length="591" mass="65249">MLDGSVRLSSVWNTVVKIHPDFTIPPSDPDPLHHFSTRNCRSVNNMNSCIGTSINSLASLKRGSTLPLATKTPTPRKTRVQANTCCCACHAPVPASPNTPTRKASNLHADIMARSLSVRPILHRVRVPLRIQDRWAARCCFVSSARRSGRKSYTVHRVQAGTDGYDVDRSMAVSEMGEISFRARPIPVSKISPSTKEKQPAKPPPKVGSYSKFVIFLPRSAFSRRLPIATDCFQADDSFLFMSSNEGKNTGTRRLRRSDRSIVLVNRFGWPLSASPTSQRKTSDSVPARSGPVAVSDPKNFTSPARSRASFEVDLSPILEDVPSFPTHSDLNSNSDPFSISSHIDEHTTHNNQGQGYLEEDSRNFEHMNLSGSFILQSTSCHDINKGSCTGKHEKESPPALVLTFPTPEPPTSPVFEPQLSPFAVINFSAPDASSNHIQYGGSHLLAVPTIPRCTHCGFGFGLDLHDLEMPMKSIPCRFCEPQWLACKTWRETGGNNRGNALQPTDNGRRPMDTGDKLGLPIGSHRSTRRRTTLPVADELGQIGTGNNMQSSRTEGYSRFSNVIVKDRTRTSNHRVVMVWKKITRLFGTHE</sequence>
<dbReference type="Proteomes" id="UP001362999">
    <property type="component" value="Unassembled WGS sequence"/>
</dbReference>
<feature type="region of interest" description="Disordered" evidence="1">
    <location>
        <begin position="496"/>
        <end position="525"/>
    </location>
</feature>
<reference evidence="2 3" key="1">
    <citation type="journal article" date="2024" name="J Genomics">
        <title>Draft genome sequencing and assembly of Favolaschia claudopus CIRM-BRFM 2984 isolated from oak limbs.</title>
        <authorList>
            <person name="Navarro D."/>
            <person name="Drula E."/>
            <person name="Chaduli D."/>
            <person name="Cazenave R."/>
            <person name="Ahrendt S."/>
            <person name="Wang J."/>
            <person name="Lipzen A."/>
            <person name="Daum C."/>
            <person name="Barry K."/>
            <person name="Grigoriev I.V."/>
            <person name="Favel A."/>
            <person name="Rosso M.N."/>
            <person name="Martin F."/>
        </authorList>
    </citation>
    <scope>NUCLEOTIDE SEQUENCE [LARGE SCALE GENOMIC DNA]</scope>
    <source>
        <strain evidence="2 3">CIRM-BRFM 2984</strain>
    </source>
</reference>
<protein>
    <submittedName>
        <fullName evidence="2">Uncharacterized protein</fullName>
    </submittedName>
</protein>
<name>A0AAW0EFW7_9AGAR</name>
<gene>
    <name evidence="2" type="ORF">R3P38DRAFT_3416401</name>
</gene>
<keyword evidence="3" id="KW-1185">Reference proteome</keyword>
<organism evidence="2 3">
    <name type="scientific">Favolaschia claudopus</name>
    <dbReference type="NCBI Taxonomy" id="2862362"/>
    <lineage>
        <taxon>Eukaryota</taxon>
        <taxon>Fungi</taxon>
        <taxon>Dikarya</taxon>
        <taxon>Basidiomycota</taxon>
        <taxon>Agaricomycotina</taxon>
        <taxon>Agaricomycetes</taxon>
        <taxon>Agaricomycetidae</taxon>
        <taxon>Agaricales</taxon>
        <taxon>Marasmiineae</taxon>
        <taxon>Mycenaceae</taxon>
        <taxon>Favolaschia</taxon>
    </lineage>
</organism>
<dbReference type="EMBL" id="JAWWNJ010000001">
    <property type="protein sequence ID" value="KAK7063849.1"/>
    <property type="molecule type" value="Genomic_DNA"/>
</dbReference>
<proteinExistence type="predicted"/>
<feature type="compositionally biased region" description="Polar residues" evidence="1">
    <location>
        <begin position="496"/>
        <end position="506"/>
    </location>
</feature>
<dbReference type="AlphaFoldDB" id="A0AAW0EFW7"/>
<feature type="region of interest" description="Disordered" evidence="1">
    <location>
        <begin position="187"/>
        <end position="206"/>
    </location>
</feature>
<evidence type="ECO:0000313" key="3">
    <source>
        <dbReference type="Proteomes" id="UP001362999"/>
    </source>
</evidence>
<feature type="compositionally biased region" description="Basic and acidic residues" evidence="1">
    <location>
        <begin position="507"/>
        <end position="516"/>
    </location>
</feature>
<feature type="region of interest" description="Disordered" evidence="1">
    <location>
        <begin position="274"/>
        <end position="302"/>
    </location>
</feature>
<comment type="caution">
    <text evidence="2">The sequence shown here is derived from an EMBL/GenBank/DDBJ whole genome shotgun (WGS) entry which is preliminary data.</text>
</comment>
<evidence type="ECO:0000256" key="1">
    <source>
        <dbReference type="SAM" id="MobiDB-lite"/>
    </source>
</evidence>